<gene>
    <name evidence="1" type="ORF">PR048_013692</name>
</gene>
<accession>A0ABQ9HSV5</accession>
<protein>
    <submittedName>
        <fullName evidence="1">Uncharacterized protein</fullName>
    </submittedName>
</protein>
<organism evidence="1 2">
    <name type="scientific">Dryococelus australis</name>
    <dbReference type="NCBI Taxonomy" id="614101"/>
    <lineage>
        <taxon>Eukaryota</taxon>
        <taxon>Metazoa</taxon>
        <taxon>Ecdysozoa</taxon>
        <taxon>Arthropoda</taxon>
        <taxon>Hexapoda</taxon>
        <taxon>Insecta</taxon>
        <taxon>Pterygota</taxon>
        <taxon>Neoptera</taxon>
        <taxon>Polyneoptera</taxon>
        <taxon>Phasmatodea</taxon>
        <taxon>Verophasmatodea</taxon>
        <taxon>Anareolatae</taxon>
        <taxon>Phasmatidae</taxon>
        <taxon>Eurycanthinae</taxon>
        <taxon>Dryococelus</taxon>
    </lineage>
</organism>
<proteinExistence type="predicted"/>
<evidence type="ECO:0000313" key="1">
    <source>
        <dbReference type="EMBL" id="KAJ8887477.1"/>
    </source>
</evidence>
<reference evidence="1 2" key="1">
    <citation type="submission" date="2023-02" db="EMBL/GenBank/DDBJ databases">
        <title>LHISI_Scaffold_Assembly.</title>
        <authorList>
            <person name="Stuart O.P."/>
            <person name="Cleave R."/>
            <person name="Magrath M.J.L."/>
            <person name="Mikheyev A.S."/>
        </authorList>
    </citation>
    <scope>NUCLEOTIDE SEQUENCE [LARGE SCALE GENOMIC DNA]</scope>
    <source>
        <strain evidence="1">Daus_M_001</strain>
        <tissue evidence="1">Leg muscle</tissue>
    </source>
</reference>
<comment type="caution">
    <text evidence="1">The sequence shown here is derived from an EMBL/GenBank/DDBJ whole genome shotgun (WGS) entry which is preliminary data.</text>
</comment>
<keyword evidence="2" id="KW-1185">Reference proteome</keyword>
<dbReference type="Proteomes" id="UP001159363">
    <property type="component" value="Chromosome X"/>
</dbReference>
<name>A0ABQ9HSV5_9NEOP</name>
<evidence type="ECO:0000313" key="2">
    <source>
        <dbReference type="Proteomes" id="UP001159363"/>
    </source>
</evidence>
<dbReference type="EMBL" id="JARBHB010000004">
    <property type="protein sequence ID" value="KAJ8887477.1"/>
    <property type="molecule type" value="Genomic_DNA"/>
</dbReference>
<sequence>MYYWCHGETERTVHKIKKEANNLAPCSSIRRREINNCACQWWKWVCEKWKASQATGDYHTIKLTVKWLREKLIPNMPCNSVFTTDNVPYHCVPVNKDPTPNSRKELQTDLVNTEYHFCTIC</sequence>